<dbReference type="PIRSF" id="PIRSF037778">
    <property type="entry name" value="UCP037778_transp_RibU"/>
    <property type="match status" value="1"/>
</dbReference>
<dbReference type="RefSeq" id="WP_147572188.1">
    <property type="nucleotide sequence ID" value="NZ_JACOPO010000001.1"/>
</dbReference>
<evidence type="ECO:0000256" key="1">
    <source>
        <dbReference type="ARBA" id="ARBA00004651"/>
    </source>
</evidence>
<evidence type="ECO:0000256" key="3">
    <source>
        <dbReference type="ARBA" id="ARBA00022448"/>
    </source>
</evidence>
<keyword evidence="11" id="KW-1185">Reference proteome</keyword>
<evidence type="ECO:0000256" key="8">
    <source>
        <dbReference type="PIRNR" id="PIRNR037778"/>
    </source>
</evidence>
<comment type="caution">
    <text evidence="10">The sequence shown here is derived from an EMBL/GenBank/DDBJ whole genome shotgun (WGS) entry which is preliminary data.</text>
</comment>
<dbReference type="PANTHER" id="PTHR38438">
    <property type="entry name" value="RIBOFLAVIN TRANSPORTER RIBU"/>
    <property type="match status" value="1"/>
</dbReference>
<dbReference type="InterPro" id="IPR025720">
    <property type="entry name" value="RibU"/>
</dbReference>
<feature type="transmembrane region" description="Helical" evidence="9">
    <location>
        <begin position="81"/>
        <end position="105"/>
    </location>
</feature>
<dbReference type="GO" id="GO:0005886">
    <property type="term" value="C:plasma membrane"/>
    <property type="evidence" value="ECO:0007669"/>
    <property type="project" value="UniProtKB-SubCell"/>
</dbReference>
<evidence type="ECO:0000256" key="2">
    <source>
        <dbReference type="ARBA" id="ARBA00005540"/>
    </source>
</evidence>
<feature type="transmembrane region" description="Helical" evidence="9">
    <location>
        <begin position="154"/>
        <end position="173"/>
    </location>
</feature>
<dbReference type="GO" id="GO:0032217">
    <property type="term" value="F:riboflavin transmembrane transporter activity"/>
    <property type="evidence" value="ECO:0007669"/>
    <property type="project" value="UniProtKB-UniRule"/>
</dbReference>
<protein>
    <recommendedName>
        <fullName evidence="8">Riboflavin transporter</fullName>
    </recommendedName>
</protein>
<evidence type="ECO:0000256" key="5">
    <source>
        <dbReference type="ARBA" id="ARBA00022692"/>
    </source>
</evidence>
<keyword evidence="4 8" id="KW-1003">Cell membrane</keyword>
<keyword evidence="7 8" id="KW-0472">Membrane</keyword>
<feature type="transmembrane region" description="Helical" evidence="9">
    <location>
        <begin position="12"/>
        <end position="35"/>
    </location>
</feature>
<keyword evidence="5 9" id="KW-0812">Transmembrane</keyword>
<feature type="transmembrane region" description="Helical" evidence="9">
    <location>
        <begin position="47"/>
        <end position="69"/>
    </location>
</feature>
<evidence type="ECO:0000256" key="7">
    <source>
        <dbReference type="ARBA" id="ARBA00023136"/>
    </source>
</evidence>
<dbReference type="EMBL" id="JACOPO010000001">
    <property type="protein sequence ID" value="MBC5721772.1"/>
    <property type="molecule type" value="Genomic_DNA"/>
</dbReference>
<organism evidence="10 11">
    <name type="scientific">Flintibacter hominis</name>
    <dbReference type="NCBI Taxonomy" id="2763048"/>
    <lineage>
        <taxon>Bacteria</taxon>
        <taxon>Bacillati</taxon>
        <taxon>Bacillota</taxon>
        <taxon>Clostridia</taxon>
        <taxon>Eubacteriales</taxon>
        <taxon>Flintibacter</taxon>
    </lineage>
</organism>
<evidence type="ECO:0000256" key="4">
    <source>
        <dbReference type="ARBA" id="ARBA00022475"/>
    </source>
</evidence>
<name>A0A8J6J8B5_9FIRM</name>
<accession>A0A8J6J8B5</accession>
<reference evidence="10" key="1">
    <citation type="submission" date="2020-08" db="EMBL/GenBank/DDBJ databases">
        <title>Genome public.</title>
        <authorList>
            <person name="Liu C."/>
            <person name="Sun Q."/>
        </authorList>
    </citation>
    <scope>NUCLEOTIDE SEQUENCE</scope>
    <source>
        <strain evidence="10">NSJ-23</strain>
    </source>
</reference>
<feature type="transmembrane region" description="Helical" evidence="9">
    <location>
        <begin position="112"/>
        <end position="134"/>
    </location>
</feature>
<keyword evidence="3 8" id="KW-0813">Transport</keyword>
<comment type="subcellular location">
    <subcellularLocation>
        <location evidence="1">Cell membrane</location>
        <topology evidence="1">Multi-pass membrane protein</topology>
    </subcellularLocation>
</comment>
<dbReference type="Gene3D" id="1.10.1760.20">
    <property type="match status" value="1"/>
</dbReference>
<evidence type="ECO:0000256" key="9">
    <source>
        <dbReference type="SAM" id="Phobius"/>
    </source>
</evidence>
<dbReference type="PANTHER" id="PTHR38438:SF1">
    <property type="entry name" value="RIBOFLAVIN TRANSPORTER RIBU"/>
    <property type="match status" value="1"/>
</dbReference>
<dbReference type="AlphaFoldDB" id="A0A8J6J8B5"/>
<gene>
    <name evidence="10" type="ORF">H8S11_02915</name>
</gene>
<proteinExistence type="inferred from homology"/>
<evidence type="ECO:0000313" key="11">
    <source>
        <dbReference type="Proteomes" id="UP000628736"/>
    </source>
</evidence>
<evidence type="ECO:0000313" key="10">
    <source>
        <dbReference type="EMBL" id="MBC5721772.1"/>
    </source>
</evidence>
<comment type="similarity">
    <text evidence="2 8">Belongs to the prokaryotic riboflavin transporter (P-RFT) (TC 2.A.87) family.</text>
</comment>
<dbReference type="Pfam" id="PF12822">
    <property type="entry name" value="ECF_trnsprt"/>
    <property type="match status" value="1"/>
</dbReference>
<dbReference type="InterPro" id="IPR024529">
    <property type="entry name" value="ECF_trnsprt_substrate-spec"/>
</dbReference>
<dbReference type="Proteomes" id="UP000628736">
    <property type="component" value="Unassembled WGS sequence"/>
</dbReference>
<keyword evidence="6 9" id="KW-1133">Transmembrane helix</keyword>
<comment type="function">
    <text evidence="8">Probably a riboflavin-binding protein that interacts with the energy-coupling factor (ECF) ABC-transporter complex.</text>
</comment>
<sequence length="197" mass="21082">MSNREQTRKLVVLALLAGVSVVLVYFIRIPLIPLVPFLEYDPADIPIFIGALAYGPLAGVLLTVVVSVVQGLTVSAATGGLFYGIIMHIIATSTMVMVVCSVYRIRHTKSGAVLGLFLATLARGLVMLPANHFITPLFMGQPVEVVDSLLLPGILPFNLLVGTINSTVTFLVYKTVSRHVIHGEGWSKKSAPAESEA</sequence>
<evidence type="ECO:0000256" key="6">
    <source>
        <dbReference type="ARBA" id="ARBA00022989"/>
    </source>
</evidence>